<geneLocation type="plasmid" evidence="1">
    <name>CFBP8129_p211</name>
</geneLocation>
<sequence>MSPIARQLAQAIPPVLLDYRRLLARVQESAPASEEHAEVEHMSVATIEQLVHQLEREPETAPAPPAHLTGQLANALDSSVATLLALAKLLTGESRRMAEVTAQTHHELVANSRAEAKLGMTLGYAWRAREDSTARGEKGLRIDSDEVSLLAWFAYGLDAEGPNRAQASVRRMLACMRACEGIDTELLESLDPGELDAAMNDGSRDASHPMLSR</sequence>
<proteinExistence type="predicted"/>
<accession>A0A0G8LJ26</accession>
<dbReference type="AlphaFoldDB" id="A0A0G8LJ26"/>
<evidence type="ECO:0000313" key="1">
    <source>
        <dbReference type="EMBL" id="CAD0362198.1"/>
    </source>
</evidence>
<dbReference type="EMBL" id="LR828254">
    <property type="protein sequence ID" value="CAD0362198.1"/>
    <property type="molecule type" value="Genomic_DNA"/>
</dbReference>
<reference evidence="1" key="1">
    <citation type="submission" date="2020-07" db="EMBL/GenBank/DDBJ databases">
        <authorList>
            <person name="Pothier F. J."/>
        </authorList>
    </citation>
    <scope>NUCLEOTIDE SEQUENCE [LARGE SCALE GENOMIC DNA]</scope>
    <source>
        <plasmid evidence="1">CFBP8129_p211</plasmid>
    </source>
</reference>
<organism evidence="1">
    <name type="scientific">Xanthomonas hortorum pv. gardneri</name>
    <dbReference type="NCBI Taxonomy" id="2754056"/>
    <lineage>
        <taxon>Bacteria</taxon>
        <taxon>Pseudomonadati</taxon>
        <taxon>Pseudomonadota</taxon>
        <taxon>Gammaproteobacteria</taxon>
        <taxon>Lysobacterales</taxon>
        <taxon>Lysobacteraceae</taxon>
        <taxon>Xanthomonas</taxon>
    </lineage>
</organism>
<keyword evidence="1" id="KW-0614">Plasmid</keyword>
<dbReference type="RefSeq" id="WP_005989534.1">
    <property type="nucleotide sequence ID" value="NZ_CP018729.1"/>
</dbReference>
<name>A0A0G8LJ26_9XANT</name>
<protein>
    <submittedName>
        <fullName evidence="1">Uncharacterized protein</fullName>
    </submittedName>
</protein>
<dbReference type="GeneID" id="46984104"/>
<dbReference type="EMBL" id="LR828254">
    <property type="protein sequence ID" value="CAD0362203.1"/>
    <property type="molecule type" value="Genomic_DNA"/>
</dbReference>
<gene>
    <name evidence="1" type="ORF">CFBP8129_45210</name>
</gene>